<keyword evidence="1" id="KW-0328">Glycosyltransferase</keyword>
<dbReference type="PANTHER" id="PTHR11927:SF9">
    <property type="entry name" value="L-FUCOSYLTRANSFERASE"/>
    <property type="match status" value="1"/>
</dbReference>
<dbReference type="PANTHER" id="PTHR11927">
    <property type="entry name" value="GALACTOSIDE 2-L-FUCOSYLTRANSFERASE"/>
    <property type="match status" value="1"/>
</dbReference>
<evidence type="ECO:0000256" key="1">
    <source>
        <dbReference type="ARBA" id="ARBA00022676"/>
    </source>
</evidence>
<dbReference type="GO" id="GO:0008107">
    <property type="term" value="F:galactoside 2-alpha-L-fucosyltransferase activity"/>
    <property type="evidence" value="ECO:0007669"/>
    <property type="project" value="InterPro"/>
</dbReference>
<dbReference type="InterPro" id="IPR002516">
    <property type="entry name" value="Glyco_trans_11"/>
</dbReference>
<organism evidence="3">
    <name type="scientific">Virus NIOZ-UU159</name>
    <dbReference type="NCBI Taxonomy" id="2763270"/>
    <lineage>
        <taxon>Viruses</taxon>
    </lineage>
</organism>
<keyword evidence="2 3" id="KW-0808">Transferase</keyword>
<protein>
    <submittedName>
        <fullName evidence="3">Glycosyl transferase family 11</fullName>
    </submittedName>
</protein>
<dbReference type="GO" id="GO:0005975">
    <property type="term" value="P:carbohydrate metabolic process"/>
    <property type="evidence" value="ECO:0007669"/>
    <property type="project" value="InterPro"/>
</dbReference>
<sequence>MHSGLGNQMFMLFNMLSYYIDNCDDYIIYYNTTEFKTERYYWDTMFSNLKDKISDTCDILNKYEENEFHYNKISEYDNDVVLKGFYQSDKYFKHNINKIKNILDIDSKIGNVKQEFPEYFNRKTIAIHFRIGNYYSLQNLHPIKPVQYYLNALKELANRDIILQDYNILVFCQEIDNNIVNEYIKIINNHYPNMNYKKVADNIPDWKQMLLMSSCDNFIIANSTFSWMGAYLANKNYVVAPEVWFGPYYKNNKLHDLRPENWILAKDTI</sequence>
<accession>A0A7S9XHH1</accession>
<gene>
    <name evidence="3" type="ORF">NIOZUU159_00091</name>
</gene>
<evidence type="ECO:0000313" key="3">
    <source>
        <dbReference type="EMBL" id="QPI16600.1"/>
    </source>
</evidence>
<reference evidence="3" key="1">
    <citation type="submission" date="2020-08" db="EMBL/GenBank/DDBJ databases">
        <title>Bridging the membrane lipid divide: bacteria of the FCB group superphylum have the potential to synthesize archaeal ether lipids.</title>
        <authorList>
            <person name="Villanueva L."/>
            <person name="von Meijenfeldt F.A.B."/>
            <person name="Westbye A.B."/>
            <person name="Yadav S."/>
            <person name="Hopmans E.C."/>
            <person name="Dutilh B.E."/>
            <person name="Sinninghe Damste J.S."/>
        </authorList>
    </citation>
    <scope>NUCLEOTIDE SEQUENCE</scope>
    <source>
        <strain evidence="3">NIOZ-UU159</strain>
    </source>
</reference>
<proteinExistence type="predicted"/>
<evidence type="ECO:0000256" key="2">
    <source>
        <dbReference type="ARBA" id="ARBA00022679"/>
    </source>
</evidence>
<dbReference type="EMBL" id="MW030587">
    <property type="protein sequence ID" value="QPI16600.1"/>
    <property type="molecule type" value="Genomic_DNA"/>
</dbReference>
<name>A0A7S9XHH1_9VIRU</name>
<dbReference type="Pfam" id="PF01531">
    <property type="entry name" value="Glyco_transf_11"/>
    <property type="match status" value="1"/>
</dbReference>
<dbReference type="GO" id="GO:0016020">
    <property type="term" value="C:membrane"/>
    <property type="evidence" value="ECO:0007669"/>
    <property type="project" value="InterPro"/>
</dbReference>